<dbReference type="Pfam" id="PF21530">
    <property type="entry name" value="Pif1_2B_dom"/>
    <property type="match status" value="1"/>
</dbReference>
<name>A0A5J9SK64_9POAL</name>
<dbReference type="OrthoDB" id="1929541at2759"/>
<dbReference type="FunFam" id="3.40.50.300:FF:002884">
    <property type="entry name" value="ATP-dependent DNA helicase"/>
    <property type="match status" value="1"/>
</dbReference>
<dbReference type="Proteomes" id="UP000324897">
    <property type="component" value="Unassembled WGS sequence"/>
</dbReference>
<dbReference type="Gramene" id="TVT99395">
    <property type="protein sequence ID" value="TVT99395"/>
    <property type="gene ID" value="EJB05_55213"/>
</dbReference>
<feature type="domain" description="DNA helicase Pif1-like 2B" evidence="2">
    <location>
        <begin position="233"/>
        <end position="279"/>
    </location>
</feature>
<feature type="compositionally biased region" description="Basic and acidic residues" evidence="1">
    <location>
        <begin position="92"/>
        <end position="112"/>
    </location>
</feature>
<organism evidence="3 4">
    <name type="scientific">Eragrostis curvula</name>
    <name type="common">weeping love grass</name>
    <dbReference type="NCBI Taxonomy" id="38414"/>
    <lineage>
        <taxon>Eukaryota</taxon>
        <taxon>Viridiplantae</taxon>
        <taxon>Streptophyta</taxon>
        <taxon>Embryophyta</taxon>
        <taxon>Tracheophyta</taxon>
        <taxon>Spermatophyta</taxon>
        <taxon>Magnoliopsida</taxon>
        <taxon>Liliopsida</taxon>
        <taxon>Poales</taxon>
        <taxon>Poaceae</taxon>
        <taxon>PACMAD clade</taxon>
        <taxon>Chloridoideae</taxon>
        <taxon>Eragrostideae</taxon>
        <taxon>Eragrostidinae</taxon>
        <taxon>Eragrostis</taxon>
    </lineage>
</organism>
<dbReference type="InterPro" id="IPR049163">
    <property type="entry name" value="Pif1-like_2B_dom"/>
</dbReference>
<dbReference type="EMBL" id="RWGY01000722">
    <property type="protein sequence ID" value="TVT99395.1"/>
    <property type="molecule type" value="Genomic_DNA"/>
</dbReference>
<dbReference type="PANTHER" id="PTHR10492:SF94">
    <property type="entry name" value="ATP-DEPENDENT DNA HELICASE"/>
    <property type="match status" value="1"/>
</dbReference>
<accession>A0A5J9SK64</accession>
<protein>
    <recommendedName>
        <fullName evidence="2">DNA helicase Pif1-like 2B domain-containing protein</fullName>
    </recommendedName>
</protein>
<feature type="compositionally biased region" description="Low complexity" evidence="1">
    <location>
        <begin position="54"/>
        <end position="65"/>
    </location>
</feature>
<evidence type="ECO:0000313" key="3">
    <source>
        <dbReference type="EMBL" id="TVT99395.1"/>
    </source>
</evidence>
<dbReference type="SUPFAM" id="SSF52540">
    <property type="entry name" value="P-loop containing nucleoside triphosphate hydrolases"/>
    <property type="match status" value="1"/>
</dbReference>
<feature type="compositionally biased region" description="Polar residues" evidence="1">
    <location>
        <begin position="34"/>
        <end position="46"/>
    </location>
</feature>
<evidence type="ECO:0000313" key="4">
    <source>
        <dbReference type="Proteomes" id="UP000324897"/>
    </source>
</evidence>
<feature type="non-terminal residue" evidence="3">
    <location>
        <position position="1"/>
    </location>
</feature>
<sequence length="398" mass="45253">NEPRPHDPRVVEKYKIHSMDDDPHTPATDKRSSRSTAPAQVTNTIDTGHKRQKSGTTSTSGLTNNGRHKGDSGCGIIDDLDPAERSRRKARERYAQMSEEKKEERRQKAKEYRQRKKAEVAAAQDEQLPLKNNNLPPNIPEETFADDYVGLPDDIVIDYTDEKSVDRLIGSVFPNLQDNATSATYMSERVILSTKNEHVDELNDRMIDRFPGEVKVYYSFDSVDDSKNYIFLDYINSITPTGLPPHELKLKKNCPVILIHDIDPHHGLCKGARLVVRELGNNVIKAEVINGQHAGEIVLLPRIPLSPLEDMWIPCKFKRKQFPIKPCFAMTINNAQGQKISNVGIYLPEPVFSHGRLYVALSRGVSRQTTWILPKPNKERYTKGKNTKRIMHRDVLET</sequence>
<feature type="compositionally biased region" description="Basic and acidic residues" evidence="1">
    <location>
        <begin position="1"/>
        <end position="32"/>
    </location>
</feature>
<keyword evidence="4" id="KW-1185">Reference proteome</keyword>
<gene>
    <name evidence="3" type="ORF">EJB05_55213</name>
</gene>
<dbReference type="InterPro" id="IPR027417">
    <property type="entry name" value="P-loop_NTPase"/>
</dbReference>
<dbReference type="PANTHER" id="PTHR10492">
    <property type="match status" value="1"/>
</dbReference>
<reference evidence="3 4" key="1">
    <citation type="journal article" date="2019" name="Sci. Rep.">
        <title>A high-quality genome of Eragrostis curvula grass provides insights into Poaceae evolution and supports new strategies to enhance forage quality.</title>
        <authorList>
            <person name="Carballo J."/>
            <person name="Santos B.A.C.M."/>
            <person name="Zappacosta D."/>
            <person name="Garbus I."/>
            <person name="Selva J.P."/>
            <person name="Gallo C.A."/>
            <person name="Diaz A."/>
            <person name="Albertini E."/>
            <person name="Caccamo M."/>
            <person name="Echenique V."/>
        </authorList>
    </citation>
    <scope>NUCLEOTIDE SEQUENCE [LARGE SCALE GENOMIC DNA]</scope>
    <source>
        <strain evidence="4">cv. Victoria</strain>
        <tissue evidence="3">Leaf</tissue>
    </source>
</reference>
<evidence type="ECO:0000259" key="2">
    <source>
        <dbReference type="Pfam" id="PF21530"/>
    </source>
</evidence>
<proteinExistence type="predicted"/>
<comment type="caution">
    <text evidence="3">The sequence shown here is derived from an EMBL/GenBank/DDBJ whole genome shotgun (WGS) entry which is preliminary data.</text>
</comment>
<feature type="region of interest" description="Disordered" evidence="1">
    <location>
        <begin position="1"/>
        <end position="137"/>
    </location>
</feature>
<evidence type="ECO:0000256" key="1">
    <source>
        <dbReference type="SAM" id="MobiDB-lite"/>
    </source>
</evidence>
<dbReference type="AlphaFoldDB" id="A0A5J9SK64"/>